<protein>
    <submittedName>
        <fullName evidence="2">Glycosyltransferase family 2 protein</fullName>
    </submittedName>
</protein>
<proteinExistence type="predicted"/>
<accession>A0A367FMU5</accession>
<feature type="region of interest" description="Disordered" evidence="1">
    <location>
        <begin position="1"/>
        <end position="111"/>
    </location>
</feature>
<feature type="compositionally biased region" description="Basic and acidic residues" evidence="1">
    <location>
        <begin position="62"/>
        <end position="95"/>
    </location>
</feature>
<feature type="compositionally biased region" description="Basic and acidic residues" evidence="1">
    <location>
        <begin position="363"/>
        <end position="381"/>
    </location>
</feature>
<evidence type="ECO:0000313" key="3">
    <source>
        <dbReference type="Proteomes" id="UP000253094"/>
    </source>
</evidence>
<dbReference type="InterPro" id="IPR029044">
    <property type="entry name" value="Nucleotide-diphossugar_trans"/>
</dbReference>
<evidence type="ECO:0000313" key="2">
    <source>
        <dbReference type="EMBL" id="RCG31591.1"/>
    </source>
</evidence>
<keyword evidence="3" id="KW-1185">Reference proteome</keyword>
<dbReference type="CDD" id="cd00761">
    <property type="entry name" value="Glyco_tranf_GTA_type"/>
    <property type="match status" value="1"/>
</dbReference>
<dbReference type="Gene3D" id="3.90.550.10">
    <property type="entry name" value="Spore Coat Polysaccharide Biosynthesis Protein SpsA, Chain A"/>
    <property type="match status" value="1"/>
</dbReference>
<reference evidence="2 3" key="1">
    <citation type="submission" date="2018-06" db="EMBL/GenBank/DDBJ databases">
        <title>Sphaerisporangium craniellae sp. nov., isolated from a marine sponge in the South China Sea.</title>
        <authorList>
            <person name="Li L."/>
        </authorList>
    </citation>
    <scope>NUCLEOTIDE SEQUENCE [LARGE SCALE GENOMIC DNA]</scope>
    <source>
        <strain evidence="2 3">CCTCC AA 208026</strain>
    </source>
</reference>
<dbReference type="Proteomes" id="UP000253094">
    <property type="component" value="Unassembled WGS sequence"/>
</dbReference>
<dbReference type="GO" id="GO:0016740">
    <property type="term" value="F:transferase activity"/>
    <property type="evidence" value="ECO:0007669"/>
    <property type="project" value="UniProtKB-KW"/>
</dbReference>
<dbReference type="SUPFAM" id="SSF53448">
    <property type="entry name" value="Nucleotide-diphospho-sugar transferases"/>
    <property type="match status" value="1"/>
</dbReference>
<comment type="caution">
    <text evidence="2">The sequence shown here is derived from an EMBL/GenBank/DDBJ whole genome shotgun (WGS) entry which is preliminary data.</text>
</comment>
<evidence type="ECO:0000256" key="1">
    <source>
        <dbReference type="SAM" id="MobiDB-lite"/>
    </source>
</evidence>
<name>A0A367FMU5_9ACTN</name>
<sequence length="381" mass="40355">MNGLAGQRAEARAEDDPATAEVRQEVRGGSRPVGDTEGGHTLESEPPFHVWPTIESIPVDSGARDDHGAEHSAGDRAEAAGEAVVERHPGGREHAAGGAAKTPNVDDGTRNEVGTESMVASQVLWDSTLAASRLQEAISAAPATGEHAEAPSPVVTVALLVDGHPADLRTCVDALIHHTDAKILALDLGDVDGAGVVLHELAERHPERITAWHVAETPYWRGGTAGWGAGRDKLLRLDTEGVHVVMDTATIVDGDAITPLARAVTGEVVAAGWKGVDPGESGHDWHEAGPGEVRGLLGYLMAVRRDAALEAGGFPAEARYDRHADLEFSLRLPGKLVVPEGRLPVRRERRRSAPDVDTEYGEADSRRTDDRIAGLLRSGDR</sequence>
<gene>
    <name evidence="2" type="ORF">DQ384_08460</name>
</gene>
<keyword evidence="2" id="KW-0808">Transferase</keyword>
<dbReference type="EMBL" id="QOIL01000004">
    <property type="protein sequence ID" value="RCG31591.1"/>
    <property type="molecule type" value="Genomic_DNA"/>
</dbReference>
<dbReference type="AlphaFoldDB" id="A0A367FMU5"/>
<organism evidence="2 3">
    <name type="scientific">Sphaerisporangium album</name>
    <dbReference type="NCBI Taxonomy" id="509200"/>
    <lineage>
        <taxon>Bacteria</taxon>
        <taxon>Bacillati</taxon>
        <taxon>Actinomycetota</taxon>
        <taxon>Actinomycetes</taxon>
        <taxon>Streptosporangiales</taxon>
        <taxon>Streptosporangiaceae</taxon>
        <taxon>Sphaerisporangium</taxon>
    </lineage>
</organism>
<feature type="region of interest" description="Disordered" evidence="1">
    <location>
        <begin position="347"/>
        <end position="381"/>
    </location>
</feature>